<comment type="caution">
    <text evidence="1">The sequence shown here is derived from an EMBL/GenBank/DDBJ whole genome shotgun (WGS) entry which is preliminary data.</text>
</comment>
<protein>
    <recommendedName>
        <fullName evidence="2">STAS/SEC14 domain-containing protein</fullName>
    </recommendedName>
</protein>
<dbReference type="AlphaFoldDB" id="A0A0F9QYS6"/>
<reference evidence="1" key="1">
    <citation type="journal article" date="2015" name="Nature">
        <title>Complex archaea that bridge the gap between prokaryotes and eukaryotes.</title>
        <authorList>
            <person name="Spang A."/>
            <person name="Saw J.H."/>
            <person name="Jorgensen S.L."/>
            <person name="Zaremba-Niedzwiedzka K."/>
            <person name="Martijn J."/>
            <person name="Lind A.E."/>
            <person name="van Eijk R."/>
            <person name="Schleper C."/>
            <person name="Guy L."/>
            <person name="Ettema T.J."/>
        </authorList>
    </citation>
    <scope>NUCLEOTIDE SEQUENCE</scope>
</reference>
<organism evidence="1">
    <name type="scientific">marine sediment metagenome</name>
    <dbReference type="NCBI Taxonomy" id="412755"/>
    <lineage>
        <taxon>unclassified sequences</taxon>
        <taxon>metagenomes</taxon>
        <taxon>ecological metagenomes</taxon>
    </lineage>
</organism>
<gene>
    <name evidence="1" type="ORF">LCGC14_0642520</name>
</gene>
<name>A0A0F9QYS6_9ZZZZ</name>
<sequence>MFRIEKIGSNHFYIKVLGTFPPSVTENFLKEFGKQIENFDRISVIVDGADFILLNLKSFEDILNFLKKNNEKLEKSAWIITTNILLDKEIQILLKKAESPKRKIVRNLEEAKRWIGIEKIMIEKH</sequence>
<evidence type="ECO:0008006" key="2">
    <source>
        <dbReference type="Google" id="ProtNLM"/>
    </source>
</evidence>
<evidence type="ECO:0000313" key="1">
    <source>
        <dbReference type="EMBL" id="KKN49460.1"/>
    </source>
</evidence>
<accession>A0A0F9QYS6</accession>
<proteinExistence type="predicted"/>
<dbReference type="EMBL" id="LAZR01001167">
    <property type="protein sequence ID" value="KKN49460.1"/>
    <property type="molecule type" value="Genomic_DNA"/>
</dbReference>